<dbReference type="PANTHER" id="PTHR44099:SF4">
    <property type="entry name" value="RABCONNECTIN-3B, ISOFORM A"/>
    <property type="match status" value="1"/>
</dbReference>
<name>A0A8S3ZQ79_9EUPU</name>
<evidence type="ECO:0000313" key="4">
    <source>
        <dbReference type="EMBL" id="CAG5131599.1"/>
    </source>
</evidence>
<evidence type="ECO:0000256" key="1">
    <source>
        <dbReference type="ARBA" id="ARBA00022574"/>
    </source>
</evidence>
<dbReference type="PROSITE" id="PS00678">
    <property type="entry name" value="WD_REPEATS_1"/>
    <property type="match status" value="2"/>
</dbReference>
<evidence type="ECO:0000313" key="5">
    <source>
        <dbReference type="Proteomes" id="UP000678393"/>
    </source>
</evidence>
<reference evidence="4" key="1">
    <citation type="submission" date="2021-04" db="EMBL/GenBank/DDBJ databases">
        <authorList>
            <consortium name="Molecular Ecology Group"/>
        </authorList>
    </citation>
    <scope>NUCLEOTIDE SEQUENCE</scope>
</reference>
<dbReference type="GO" id="GO:0005737">
    <property type="term" value="C:cytoplasm"/>
    <property type="evidence" value="ECO:0007669"/>
    <property type="project" value="TreeGrafter"/>
</dbReference>
<evidence type="ECO:0000256" key="2">
    <source>
        <dbReference type="ARBA" id="ARBA00022737"/>
    </source>
</evidence>
<keyword evidence="1 3" id="KW-0853">WD repeat</keyword>
<dbReference type="PROSITE" id="PS50082">
    <property type="entry name" value="WD_REPEATS_2"/>
    <property type="match status" value="2"/>
</dbReference>
<organism evidence="4 5">
    <name type="scientific">Candidula unifasciata</name>
    <dbReference type="NCBI Taxonomy" id="100452"/>
    <lineage>
        <taxon>Eukaryota</taxon>
        <taxon>Metazoa</taxon>
        <taxon>Spiralia</taxon>
        <taxon>Lophotrochozoa</taxon>
        <taxon>Mollusca</taxon>
        <taxon>Gastropoda</taxon>
        <taxon>Heterobranchia</taxon>
        <taxon>Euthyneura</taxon>
        <taxon>Panpulmonata</taxon>
        <taxon>Eupulmonata</taxon>
        <taxon>Stylommatophora</taxon>
        <taxon>Helicina</taxon>
        <taxon>Helicoidea</taxon>
        <taxon>Geomitridae</taxon>
        <taxon>Candidula</taxon>
    </lineage>
</organism>
<dbReference type="EMBL" id="CAJHNH020004768">
    <property type="protein sequence ID" value="CAG5131599.1"/>
    <property type="molecule type" value="Genomic_DNA"/>
</dbReference>
<dbReference type="InterPro" id="IPR049916">
    <property type="entry name" value="WDR72-like"/>
</dbReference>
<gene>
    <name evidence="4" type="ORF">CUNI_LOCUS17157</name>
</gene>
<feature type="repeat" description="WD" evidence="3">
    <location>
        <begin position="61"/>
        <end position="105"/>
    </location>
</feature>
<dbReference type="PANTHER" id="PTHR44099">
    <property type="entry name" value="RABCONNECTIN-3B, ISOFORM A"/>
    <property type="match status" value="1"/>
</dbReference>
<dbReference type="InterPro" id="IPR001680">
    <property type="entry name" value="WD40_rpt"/>
</dbReference>
<accession>A0A8S3ZQ79</accession>
<protein>
    <submittedName>
        <fullName evidence="4">Uncharacterized protein</fullName>
    </submittedName>
</protein>
<comment type="caution">
    <text evidence="4">The sequence shown here is derived from an EMBL/GenBank/DDBJ whole genome shotgun (WGS) entry which is preliminary data.</text>
</comment>
<dbReference type="Pfam" id="PF00400">
    <property type="entry name" value="WD40"/>
    <property type="match status" value="2"/>
</dbReference>
<dbReference type="AlphaFoldDB" id="A0A8S3ZQ79"/>
<keyword evidence="5" id="KW-1185">Reference proteome</keyword>
<feature type="repeat" description="WD" evidence="3">
    <location>
        <begin position="23"/>
        <end position="49"/>
    </location>
</feature>
<dbReference type="Gene3D" id="2.130.10.10">
    <property type="entry name" value="YVTN repeat-like/Quinoprotein amine dehydrogenase"/>
    <property type="match status" value="1"/>
</dbReference>
<dbReference type="InterPro" id="IPR015943">
    <property type="entry name" value="WD40/YVTN_repeat-like_dom_sf"/>
</dbReference>
<dbReference type="SUPFAM" id="SSF50978">
    <property type="entry name" value="WD40 repeat-like"/>
    <property type="match status" value="1"/>
</dbReference>
<dbReference type="SMART" id="SM00320">
    <property type="entry name" value="WD40"/>
    <property type="match status" value="2"/>
</dbReference>
<evidence type="ECO:0000256" key="3">
    <source>
        <dbReference type="PROSITE-ProRule" id="PRU00221"/>
    </source>
</evidence>
<dbReference type="OrthoDB" id="338622at2759"/>
<keyword evidence="2" id="KW-0677">Repeat</keyword>
<dbReference type="Proteomes" id="UP000678393">
    <property type="component" value="Unassembled WGS sequence"/>
</dbReference>
<dbReference type="InterPro" id="IPR036322">
    <property type="entry name" value="WD40_repeat_dom_sf"/>
</dbReference>
<feature type="non-terminal residue" evidence="4">
    <location>
        <position position="172"/>
    </location>
</feature>
<dbReference type="InterPro" id="IPR019775">
    <property type="entry name" value="WD40_repeat_CS"/>
</dbReference>
<proteinExistence type="predicted"/>
<sequence length="172" mass="19099">MSSGSSLVVPMVLWGRYAPTHCVSAILMTPDGKYIVTGCNDGQIVVWDVLEHFQVAARNMLFGHTAAISCLAMGSEHRERCYIVSSSENGEMCLWDVSDGRCIENNKMDKVHSDIAAYHLKSAKALRLVCNGYYDEIVIIDPLNLEIVYLLVARVESDWISACCIITPPNRD</sequence>
<dbReference type="PROSITE" id="PS50294">
    <property type="entry name" value="WD_REPEATS_REGION"/>
    <property type="match status" value="1"/>
</dbReference>